<proteinExistence type="predicted"/>
<dbReference type="VEuPathDB" id="FungiDB:PC9H_006718"/>
<feature type="region of interest" description="Disordered" evidence="1">
    <location>
        <begin position="298"/>
        <end position="323"/>
    </location>
</feature>
<feature type="compositionally biased region" description="Low complexity" evidence="1">
    <location>
        <begin position="112"/>
        <end position="124"/>
    </location>
</feature>
<dbReference type="Pfam" id="PF18759">
    <property type="entry name" value="Plavaka"/>
    <property type="match status" value="1"/>
</dbReference>
<name>A0A8H6ZWR0_PLEOS</name>
<keyword evidence="3" id="KW-1185">Reference proteome</keyword>
<feature type="compositionally biased region" description="Acidic residues" evidence="1">
    <location>
        <begin position="1214"/>
        <end position="1223"/>
    </location>
</feature>
<protein>
    <submittedName>
        <fullName evidence="2">Uncharacterized protein</fullName>
    </submittedName>
</protein>
<feature type="region of interest" description="Disordered" evidence="1">
    <location>
        <begin position="809"/>
        <end position="837"/>
    </location>
</feature>
<feature type="compositionally biased region" description="Acidic residues" evidence="1">
    <location>
        <begin position="1259"/>
        <end position="1287"/>
    </location>
</feature>
<organism evidence="2 3">
    <name type="scientific">Pleurotus ostreatus</name>
    <name type="common">Oyster mushroom</name>
    <name type="synonym">White-rot fungus</name>
    <dbReference type="NCBI Taxonomy" id="5322"/>
    <lineage>
        <taxon>Eukaryota</taxon>
        <taxon>Fungi</taxon>
        <taxon>Dikarya</taxon>
        <taxon>Basidiomycota</taxon>
        <taxon>Agaricomycotina</taxon>
        <taxon>Agaricomycetes</taxon>
        <taxon>Agaricomycetidae</taxon>
        <taxon>Agaricales</taxon>
        <taxon>Pleurotineae</taxon>
        <taxon>Pleurotaceae</taxon>
        <taxon>Pleurotus</taxon>
    </lineage>
</organism>
<reference evidence="2" key="1">
    <citation type="submission" date="2019-07" db="EMBL/GenBank/DDBJ databases">
        <authorList>
            <person name="Palmer J.M."/>
        </authorList>
    </citation>
    <scope>NUCLEOTIDE SEQUENCE</scope>
    <source>
        <strain evidence="2">PC9</strain>
    </source>
</reference>
<feature type="compositionally biased region" description="Basic and acidic residues" evidence="1">
    <location>
        <begin position="43"/>
        <end position="54"/>
    </location>
</feature>
<feature type="region of interest" description="Disordered" evidence="1">
    <location>
        <begin position="1213"/>
        <end position="1293"/>
    </location>
</feature>
<feature type="region of interest" description="Disordered" evidence="1">
    <location>
        <begin position="147"/>
        <end position="174"/>
    </location>
</feature>
<dbReference type="RefSeq" id="XP_036632281.1">
    <property type="nucleotide sequence ID" value="XM_036776262.1"/>
</dbReference>
<evidence type="ECO:0000256" key="1">
    <source>
        <dbReference type="SAM" id="MobiDB-lite"/>
    </source>
</evidence>
<dbReference type="InterPro" id="IPR041078">
    <property type="entry name" value="Plavaka"/>
</dbReference>
<dbReference type="GeneID" id="59376536"/>
<feature type="compositionally biased region" description="Basic and acidic residues" evidence="1">
    <location>
        <begin position="70"/>
        <end position="82"/>
    </location>
</feature>
<feature type="compositionally biased region" description="Low complexity" evidence="1">
    <location>
        <begin position="298"/>
        <end position="313"/>
    </location>
</feature>
<gene>
    <name evidence="2" type="ORF">PC9H_006718</name>
</gene>
<feature type="region of interest" description="Disordered" evidence="1">
    <location>
        <begin position="43"/>
        <end position="94"/>
    </location>
</feature>
<accession>A0A8H6ZWR0</accession>
<dbReference type="OrthoDB" id="2687259at2759"/>
<comment type="caution">
    <text evidence="2">The sequence shown here is derived from an EMBL/GenBank/DDBJ whole genome shotgun (WGS) entry which is preliminary data.</text>
</comment>
<dbReference type="EMBL" id="JACETU010000004">
    <property type="protein sequence ID" value="KAF7431003.1"/>
    <property type="molecule type" value="Genomic_DNA"/>
</dbReference>
<dbReference type="Proteomes" id="UP000623687">
    <property type="component" value="Unassembled WGS sequence"/>
</dbReference>
<evidence type="ECO:0000313" key="3">
    <source>
        <dbReference type="Proteomes" id="UP000623687"/>
    </source>
</evidence>
<sequence>MVYTCQFCGINFDGLKDIRGHLKKGCKGQVDDTSLLDAAERYQAKKKQKREERTAKRRRLMIPTPTGIHGPEDTDESNRDWYDVDETSQSTPDDIDMVDENAAVIQNQTLPSASASSGAVSSSSHGRSRCPTWKVLESQRLLREKEIRAAQPQPQPRLQSEDQDDIQKETPASSIWGTFRSRMSQYGLWREYPTNPTYDPYSSHTADAHNDDDATSPPTDAESLPPKLQDESGNPYFPFTNSSLFGLLSWKWIGSNTKSDIEFGKLFAFLQSTEFSQADVTNTNIDSEINRVDKYIQGSASDSSDEGSASNNSPQNRGGWREVPISISIPDGQVHASLEDAPLFEIPGLHYRSLTEVIQNAIGDPDIGCYFHYTPYKQFFEHDVHIPGNPLDSDQGSQPLPTRVYDEIYASDAMVEAHIELQQQPPEDDCDLERVVAAIMLYSDSTHLASFGTASAWPIYLSFGNESKYVRCKPSTGSCQHLAYIPKLPDTFFEFVHNLTGEGPTTELLTHARRELMHAVWRKLLDDDFIHAYNHGMVIQCADGVFRRFYPRIFTYSADYPEKVLLATIRNLGACPCPRCLTPKECIAELGTQLDRRRRLNTRVNDINRRSRISRVRDWIYTEGRILKNKFIELTLGPKSEVPTSNAFSDCLPGPDFNYFDMFVPDLMHEIELGTWKGLFTHLIRILVAHGGPSIQKLNDGYRAIPSFGQSTICRFSNNASSMKKLAARDFEDLLQCAMPVFEGLLPEPHDGNIQKLLFTFAEWHALAKLRMHTDDTLDSLDQATTDLGRQLRHFEKHTCAAFETKELPKEEAARGRRQNRKQKALNPGPDGSIPVKIGGPKLKRFNLLTYKFHSMGDYVRTIRRFGTTDSYSTQPGELQHKRPKVFYVRTSKNKALRQMTKHEARERLVHIVNARLHRISWLSMFHRRSPPQSQILAEASRPYTPPSVHHTIAKSINSPRNIYSILRQHENDPALTNFIPKLKQHLLSRLLHSDEYVEDEEFNREDWDKIQISGNRLYLHKKIHVNYTSYDVRLGEDTIHPRTHPDIMTLQRNEADPHPFSYARVLSVFHVRIQHEELSPQTKEFDVLWVRHFKVNTRHSGGLKQKQFTRLSFMDVSEAFGFLNPDEVIRGSHIIPAFAYGPAPDSLGRSIARQTFHMDILDKNFTWPKEPDEDDYVHYYVNFFVDRDMFMRYHGGGIGHYKVHFPAVLNEDSGVDDDEEAPIVDSLDQPEPSIDPIQITSEELEAGDHNPAPQEEPAVSDEGSEGEESDPEDDEDVDKWVDEEDALNYSPL</sequence>
<feature type="region of interest" description="Disordered" evidence="1">
    <location>
        <begin position="109"/>
        <end position="132"/>
    </location>
</feature>
<feature type="region of interest" description="Disordered" evidence="1">
    <location>
        <begin position="199"/>
        <end position="233"/>
    </location>
</feature>
<evidence type="ECO:0000313" key="2">
    <source>
        <dbReference type="EMBL" id="KAF7431003.1"/>
    </source>
</evidence>